<evidence type="ECO:0000313" key="2">
    <source>
        <dbReference type="EMBL" id="QEA37641.1"/>
    </source>
</evidence>
<name>A0A5B8SN15_9GAMM</name>
<dbReference type="KEGG" id="paur:FGL86_00185"/>
<keyword evidence="3" id="KW-1185">Reference proteome</keyword>
<feature type="region of interest" description="Disordered" evidence="1">
    <location>
        <begin position="1"/>
        <end position="65"/>
    </location>
</feature>
<feature type="compositionally biased region" description="Polar residues" evidence="1">
    <location>
        <begin position="25"/>
        <end position="38"/>
    </location>
</feature>
<gene>
    <name evidence="2" type="ORF">FGL86_00185</name>
</gene>
<accession>A0A5B8SN15</accession>
<reference evidence="2 3" key="1">
    <citation type="submission" date="2019-06" db="EMBL/GenBank/DDBJ databases">
        <title>Genome analyses of bacteria isolated from kimchi.</title>
        <authorList>
            <person name="Lee S."/>
            <person name="Ahn S."/>
            <person name="Roh S."/>
        </authorList>
    </citation>
    <scope>NUCLEOTIDE SEQUENCE [LARGE SCALE GENOMIC DNA]</scope>
    <source>
        <strain evidence="2 3">CBA4606</strain>
    </source>
</reference>
<protein>
    <submittedName>
        <fullName evidence="2">Uncharacterized protein</fullName>
    </submittedName>
</protein>
<feature type="compositionally biased region" description="Acidic residues" evidence="1">
    <location>
        <begin position="43"/>
        <end position="56"/>
    </location>
</feature>
<evidence type="ECO:0000313" key="3">
    <source>
        <dbReference type="Proteomes" id="UP000321272"/>
    </source>
</evidence>
<dbReference type="AlphaFoldDB" id="A0A5B8SN15"/>
<dbReference type="EMBL" id="CP042382">
    <property type="protein sequence ID" value="QEA37641.1"/>
    <property type="molecule type" value="Genomic_DNA"/>
</dbReference>
<dbReference type="RefSeq" id="WP_147182710.1">
    <property type="nucleotide sequence ID" value="NZ_CP042382.1"/>
</dbReference>
<proteinExistence type="predicted"/>
<organism evidence="2 3">
    <name type="scientific">Pistricoccus aurantiacus</name>
    <dbReference type="NCBI Taxonomy" id="1883414"/>
    <lineage>
        <taxon>Bacteria</taxon>
        <taxon>Pseudomonadati</taxon>
        <taxon>Pseudomonadota</taxon>
        <taxon>Gammaproteobacteria</taxon>
        <taxon>Oceanospirillales</taxon>
        <taxon>Halomonadaceae</taxon>
        <taxon>Pistricoccus</taxon>
    </lineage>
</organism>
<evidence type="ECO:0000256" key="1">
    <source>
        <dbReference type="SAM" id="MobiDB-lite"/>
    </source>
</evidence>
<sequence>MSPEAEATESAANPQAKGNQEDELNQGQGAATSGSEDTPSLDYESDKDETSPEAEATDSAANPEQ</sequence>
<dbReference type="Proteomes" id="UP000321272">
    <property type="component" value="Chromosome"/>
</dbReference>